<evidence type="ECO:0000256" key="1">
    <source>
        <dbReference type="SAM" id="MobiDB-lite"/>
    </source>
</evidence>
<keyword evidence="2" id="KW-1133">Transmembrane helix</keyword>
<dbReference type="Proteomes" id="UP000291116">
    <property type="component" value="Unassembled WGS sequence"/>
</dbReference>
<proteinExistence type="predicted"/>
<organism evidence="3 4">
    <name type="scientific">Pseudo-nitzschia multistriata</name>
    <dbReference type="NCBI Taxonomy" id="183589"/>
    <lineage>
        <taxon>Eukaryota</taxon>
        <taxon>Sar</taxon>
        <taxon>Stramenopiles</taxon>
        <taxon>Ochrophyta</taxon>
        <taxon>Bacillariophyta</taxon>
        <taxon>Bacillariophyceae</taxon>
        <taxon>Bacillariophycidae</taxon>
        <taxon>Bacillariales</taxon>
        <taxon>Bacillariaceae</taxon>
        <taxon>Pseudo-nitzschia</taxon>
    </lineage>
</organism>
<keyword evidence="4" id="KW-1185">Reference proteome</keyword>
<feature type="transmembrane region" description="Helical" evidence="2">
    <location>
        <begin position="92"/>
        <end position="116"/>
    </location>
</feature>
<keyword evidence="2" id="KW-0812">Transmembrane</keyword>
<dbReference type="AlphaFoldDB" id="A0A448ZQV2"/>
<protein>
    <submittedName>
        <fullName evidence="3">Uncharacterized protein</fullName>
    </submittedName>
</protein>
<evidence type="ECO:0000256" key="2">
    <source>
        <dbReference type="SAM" id="Phobius"/>
    </source>
</evidence>
<reference evidence="3 4" key="1">
    <citation type="submission" date="2019-01" db="EMBL/GenBank/DDBJ databases">
        <authorList>
            <person name="Ferrante I. M."/>
        </authorList>
    </citation>
    <scope>NUCLEOTIDE SEQUENCE [LARGE SCALE GENOMIC DNA]</scope>
    <source>
        <strain evidence="3 4">B856</strain>
    </source>
</reference>
<evidence type="ECO:0000313" key="4">
    <source>
        <dbReference type="Proteomes" id="UP000291116"/>
    </source>
</evidence>
<dbReference type="EMBL" id="CAACVS010000647">
    <property type="protein sequence ID" value="VEU44419.1"/>
    <property type="molecule type" value="Genomic_DNA"/>
</dbReference>
<keyword evidence="2" id="KW-0472">Membrane</keyword>
<feature type="region of interest" description="Disordered" evidence="1">
    <location>
        <begin position="49"/>
        <end position="73"/>
    </location>
</feature>
<sequence length="279" mass="30915">MGCKPCVGISGYLRRAWDFSVSPLPLPHGPNSPRHRQSQHEFRRETFRRRNRRKGLRGCPGDPMRSRCRGTDKDGRRGLWRRRGFYHHRRRIRFWFPVVHVVVHARIVFLLAVAVVPVDPVGKSLSLAPRRLSKVVPPGDRLVSQGNERGVVHQQLFPLRDVPRRDAPHALVHHVHHVGALPVVEKRGLVQVALDLLGPCLAAVGVGPQEDVALQVVREPPQKLPHGPGVRPETVVRLVVALPDHGSAWNILGGVDGAPPLAVPDLEQTKGQAAVAQVV</sequence>
<name>A0A448ZQV2_9STRA</name>
<evidence type="ECO:0000313" key="3">
    <source>
        <dbReference type="EMBL" id="VEU44419.1"/>
    </source>
</evidence>
<gene>
    <name evidence="3" type="ORF">PSNMU_V1.4_AUG-EV-PASAV3_0115730</name>
</gene>
<accession>A0A448ZQV2</accession>